<name>A0AAD8LSY7_BABGI</name>
<evidence type="ECO:0000313" key="1">
    <source>
        <dbReference type="EMBL" id="KAK1443485.1"/>
    </source>
</evidence>
<dbReference type="InterPro" id="IPR016024">
    <property type="entry name" value="ARM-type_fold"/>
</dbReference>
<proteinExistence type="predicted"/>
<dbReference type="SUPFAM" id="SSF48371">
    <property type="entry name" value="ARM repeat"/>
    <property type="match status" value="1"/>
</dbReference>
<protein>
    <submittedName>
        <fullName evidence="1">Uncharacterized protein</fullName>
    </submittedName>
</protein>
<keyword evidence="2" id="KW-1185">Reference proteome</keyword>
<reference evidence="1" key="1">
    <citation type="submission" date="2023-08" db="EMBL/GenBank/DDBJ databases">
        <title>Draft sequence of the Babesia gibsoni genome.</title>
        <authorList>
            <person name="Yamagishi J.Y."/>
            <person name="Xuan X.X."/>
        </authorList>
    </citation>
    <scope>NUCLEOTIDE SEQUENCE</scope>
    <source>
        <strain evidence="1">Azabu</strain>
    </source>
</reference>
<evidence type="ECO:0000313" key="2">
    <source>
        <dbReference type="Proteomes" id="UP001230268"/>
    </source>
</evidence>
<dbReference type="EMBL" id="JAVEPI010000002">
    <property type="protein sequence ID" value="KAK1443485.1"/>
    <property type="molecule type" value="Genomic_DNA"/>
</dbReference>
<accession>A0AAD8LSY7</accession>
<gene>
    <name evidence="1" type="ORF">BgAZ_203610</name>
</gene>
<dbReference type="Proteomes" id="UP001230268">
    <property type="component" value="Unassembled WGS sequence"/>
</dbReference>
<organism evidence="1 2">
    <name type="scientific">Babesia gibsoni</name>
    <dbReference type="NCBI Taxonomy" id="33632"/>
    <lineage>
        <taxon>Eukaryota</taxon>
        <taxon>Sar</taxon>
        <taxon>Alveolata</taxon>
        <taxon>Apicomplexa</taxon>
        <taxon>Aconoidasida</taxon>
        <taxon>Piroplasmida</taxon>
        <taxon>Babesiidae</taxon>
        <taxon>Babesia</taxon>
    </lineage>
</organism>
<comment type="caution">
    <text evidence="1">The sequence shown here is derived from an EMBL/GenBank/DDBJ whole genome shotgun (WGS) entry which is preliminary data.</text>
</comment>
<sequence>MAADRKSLTAAMQVLAQKCAAFADAVKVASKESAKIGSGMKNNYNELMSTVISFAETLPKSTDEKDMLRFPVKLACCTLLDGVTYANGKTKALLATNVAVQHLFGIIEFLYSMSLTKTNADDLVRIHLDSNEVYIYVDILFKIFETVSKLEKVENSVHLRVVETILQLFSSSSPIMEYDDIIRRSFLLLDGMLKNNHVRPIVEGGMMQLADCVVSARRAEAEANVTRKGAGNVTEIAHMDLVVEIISCCCTIIRTNKTNFMTNLGQKSASEMLLHVITMISKGVIFQHPSLRALTTGELYSTLKYILTQGAHIQDGCMLLARVLCHGYHYINRGKDSDRDLVKPYETLFDFIQLERIDTSTVDGMHRKLAWLRAMALLMQSNDMLNDIYKQRKTRKFMVDMLKYAVRNVNWSMENELDAFFDGMYSSGNGQQLISEQIDLVERESDEDMQGYIKLIPLFAVKLQPGSSALDVCNLTTGVANKFSRFTFSESKELGQLQIMESAITIDMILSASQILYSLAVGANRHLPQFVPYRIFYHNISEEQHTDAYGGGNSLLGKSEGERGKESYSECSYLKEAAEISLKQLERMTASMKSEIMQEAFLTVQQSLLVVFSVSKWTSQYVKCLESMTKHVLDIEKGFMCHRRNSSSDEFSLYLLHVRALNALVLNYPVSLNSEAWEKVMRHILSFMFISHLFGVTSTNHMRNLIPMELDEIIVYNPELHDAWKFVLLDTIKTFERMYVHDATVVRLFVAHFGFNIAIPLLARSSYALNAEKVHGIKSDEVARRKLDIIQNTLDAWPEELINMIEQKGGKWSQFMHDLANSLERDSLLASADSAFLLCLFGTIADLPFVREHDELMLHCAIFMLLLREPGQLEQMIDTICNTIVSLLLSENEKRAKAIDAAICVLHKAICDNTEITGQVIHGLKMICITVPQILAATNRIANCLVLATKKAIDTKDISVIVILIDVVVTIVENSVDSMQDESCIPFVECMFMLAHGSYEGDKNAAFRVIGVILEYAEKMAAQSHFFGGTHNVRLGEEEMWSRIFKGLCSLGLSEFSEVRQCSIKSFAMFIKGRINRFDMVIWKMCCSEMLFPLADGLVNSSQPFECTQVIFTVCDEFCVALREVNECYREDCDRVMTTLISGMTKAVSMALENKDKLPKELHSALGHTVGIATNVIIDYLHSENVWSRCIETLQLLANSDHDLIKQNIFKSVCSILAVISEKEPAPVDKVEQTLRLALGDATIEEQRWMEALCDDTTCESLDKRSVLPPWIFMEYPEPQDDDVKCNADEWVHLESTNVETIVSKDAKSEKSSAMPHSKVMSKLCHTLKSTDDDTVKITLRDKIQNSLGILQEMQMLQLVTLHYNPQILAGTDAIEKVAIAEIPKSLAPSQVAEGKYSDTGYDIKSTLSKVLRKEGRKVMMDNIFTHMKVPPLMSIVDTYGHISRLFKSLVLIKNPEIYETMVKSLVSKYFLTDTSNIRLSIQLMDNIAASIREVALKFLEGASEVITEDMDGSVFLQSKEYMMFMNTVLGMVPMLLKAARHMIKTCVVQPVCIMLYQQCINVAMYVYFGIYVHVHFLQLEPIISKAVVDYWNAVMESLDFFSQLNFKDVDTRIKYIRMLHAVTIEMISSLVINPFSICPPFVYGGIIRALDFFAKGKSSYLRRIALQRLSDASCYPFIPVLPNKPMKNNIALIERVRVTKLFLLVLVKHIKRLLKSEDDIEVIAAIQILEGTETLPCELIYDQEYLRKHKYLKHINSHPLVSAVLPYLLELIESDSKKVLRATRRVMSIFLEEMGAQVALT</sequence>